<proteinExistence type="predicted"/>
<dbReference type="Gene3D" id="2.50.20.10">
    <property type="entry name" value="Lipoprotein localisation LolA/LolB/LppX"/>
    <property type="match status" value="1"/>
</dbReference>
<dbReference type="Proteomes" id="UP000245627">
    <property type="component" value="Unassembled WGS sequence"/>
</dbReference>
<dbReference type="Pfam" id="PF03548">
    <property type="entry name" value="LolA"/>
    <property type="match status" value="1"/>
</dbReference>
<keyword evidence="1 2" id="KW-0732">Signal</keyword>
<dbReference type="PANTHER" id="PTHR35869:SF1">
    <property type="entry name" value="OUTER-MEMBRANE LIPOPROTEIN CARRIER PROTEIN"/>
    <property type="match status" value="1"/>
</dbReference>
<dbReference type="OrthoDB" id="9810685at2"/>
<keyword evidence="3" id="KW-0449">Lipoprotein</keyword>
<keyword evidence="4" id="KW-1185">Reference proteome</keyword>
<feature type="chain" id="PRO_5015432323" evidence="2">
    <location>
        <begin position="25"/>
        <end position="219"/>
    </location>
</feature>
<comment type="caution">
    <text evidence="3">The sequence shown here is derived from an EMBL/GenBank/DDBJ whole genome shotgun (WGS) entry which is preliminary data.</text>
</comment>
<dbReference type="InterPro" id="IPR029046">
    <property type="entry name" value="LolA/LolB/LppX"/>
</dbReference>
<feature type="signal peptide" evidence="2">
    <location>
        <begin position="1"/>
        <end position="24"/>
    </location>
</feature>
<reference evidence="3 4" key="1">
    <citation type="submission" date="2018-04" db="EMBL/GenBank/DDBJ databases">
        <title>Sphingobacterium cortibacter sp. nov.</title>
        <authorList>
            <person name="Li Y."/>
        </authorList>
    </citation>
    <scope>NUCLEOTIDE SEQUENCE [LARGE SCALE GENOMIC DNA]</scope>
    <source>
        <strain evidence="3 4">2c-3</strain>
    </source>
</reference>
<dbReference type="CDD" id="cd16325">
    <property type="entry name" value="LolA"/>
    <property type="match status" value="1"/>
</dbReference>
<dbReference type="RefSeq" id="WP_116776274.1">
    <property type="nucleotide sequence ID" value="NZ_QDKG01000004.1"/>
</dbReference>
<protein>
    <submittedName>
        <fullName evidence="3">Outer membrane lipoprotein carrier protein LolA</fullName>
    </submittedName>
</protein>
<evidence type="ECO:0000313" key="4">
    <source>
        <dbReference type="Proteomes" id="UP000245627"/>
    </source>
</evidence>
<gene>
    <name evidence="3" type="ORF">DC487_12320</name>
</gene>
<sequence length="219" mass="24629">MRIIPITRILILALLCLPIAAAKAQTKAGSAKATLDQVSKKYDSYRTMMADFTFEAKQADGQQYNDSGSLKLDKAGNKYHIKLNAQEIISDGKSVWSILPEDQEIQVSEVDKSAETLGPQNLFTFYRTGYTYTSLADERAGNQSLKAIQLTPTDKSSSYAKIKIRINGNNHIHDITVYDKASSSYTYTVNALYVNQKIPQSMFTFQKNQFKDFELVDLR</sequence>
<dbReference type="SUPFAM" id="SSF89392">
    <property type="entry name" value="Prokaryotic lipoproteins and lipoprotein localization factors"/>
    <property type="match status" value="1"/>
</dbReference>
<evidence type="ECO:0000256" key="1">
    <source>
        <dbReference type="ARBA" id="ARBA00022729"/>
    </source>
</evidence>
<accession>A0A2T8HHI5</accession>
<dbReference type="PANTHER" id="PTHR35869">
    <property type="entry name" value="OUTER-MEMBRANE LIPOPROTEIN CARRIER PROTEIN"/>
    <property type="match status" value="1"/>
</dbReference>
<dbReference type="InterPro" id="IPR004564">
    <property type="entry name" value="OM_lipoprot_carrier_LolA-like"/>
</dbReference>
<evidence type="ECO:0000256" key="2">
    <source>
        <dbReference type="SAM" id="SignalP"/>
    </source>
</evidence>
<organism evidence="3 4">
    <name type="scientific">Sphingobacterium corticibacter</name>
    <dbReference type="NCBI Taxonomy" id="2171749"/>
    <lineage>
        <taxon>Bacteria</taxon>
        <taxon>Pseudomonadati</taxon>
        <taxon>Bacteroidota</taxon>
        <taxon>Sphingobacteriia</taxon>
        <taxon>Sphingobacteriales</taxon>
        <taxon>Sphingobacteriaceae</taxon>
        <taxon>Sphingobacterium</taxon>
    </lineage>
</organism>
<name>A0A2T8HHI5_9SPHI</name>
<dbReference type="AlphaFoldDB" id="A0A2T8HHI5"/>
<evidence type="ECO:0000313" key="3">
    <source>
        <dbReference type="EMBL" id="PVH24894.1"/>
    </source>
</evidence>
<dbReference type="EMBL" id="QDKG01000004">
    <property type="protein sequence ID" value="PVH24894.1"/>
    <property type="molecule type" value="Genomic_DNA"/>
</dbReference>